<dbReference type="EMBL" id="JARK01001564">
    <property type="protein sequence ID" value="EYB89698.1"/>
    <property type="molecule type" value="Genomic_DNA"/>
</dbReference>
<dbReference type="FunFam" id="3.40.50.300:FF:000171">
    <property type="entry name" value="Dynamin-like 120 kDa protein, mitochondrial"/>
    <property type="match status" value="1"/>
</dbReference>
<feature type="region of interest" description="Disordered" evidence="20">
    <location>
        <begin position="998"/>
        <end position="1098"/>
    </location>
</feature>
<dbReference type="Proteomes" id="UP000024635">
    <property type="component" value="Unassembled WGS sequence"/>
</dbReference>
<dbReference type="InterPro" id="IPR030381">
    <property type="entry name" value="G_DYNAMIN_dom"/>
</dbReference>
<evidence type="ECO:0000259" key="21">
    <source>
        <dbReference type="PROSITE" id="PS51718"/>
    </source>
</evidence>
<proteinExistence type="predicted"/>
<dbReference type="GO" id="GO:0005525">
    <property type="term" value="F:GTP binding"/>
    <property type="evidence" value="ECO:0007669"/>
    <property type="project" value="UniProtKB-KW"/>
</dbReference>
<dbReference type="InterPro" id="IPR045817">
    <property type="entry name" value="OPA1_C"/>
</dbReference>
<evidence type="ECO:0000256" key="5">
    <source>
        <dbReference type="ARBA" id="ARBA00022703"/>
    </source>
</evidence>
<evidence type="ECO:0000256" key="6">
    <source>
        <dbReference type="ARBA" id="ARBA00022741"/>
    </source>
</evidence>
<evidence type="ECO:0000256" key="4">
    <source>
        <dbReference type="ARBA" id="ARBA00022692"/>
    </source>
</evidence>
<evidence type="ECO:0000256" key="19">
    <source>
        <dbReference type="SAM" id="Coils"/>
    </source>
</evidence>
<feature type="domain" description="Dynamin-type G" evidence="21">
    <location>
        <begin position="258"/>
        <end position="534"/>
    </location>
</feature>
<dbReference type="InterPro" id="IPR022812">
    <property type="entry name" value="Dynamin"/>
</dbReference>
<evidence type="ECO:0000256" key="15">
    <source>
        <dbReference type="ARBA" id="ARBA00023136"/>
    </source>
</evidence>
<evidence type="ECO:0000256" key="7">
    <source>
        <dbReference type="ARBA" id="ARBA00022792"/>
    </source>
</evidence>
<dbReference type="GO" id="GO:0008053">
    <property type="term" value="P:mitochondrial fusion"/>
    <property type="evidence" value="ECO:0007669"/>
    <property type="project" value="TreeGrafter"/>
</dbReference>
<dbReference type="SUPFAM" id="SSF52540">
    <property type="entry name" value="P-loop containing nucleoside triphosphate hydrolases"/>
    <property type="match status" value="1"/>
</dbReference>
<dbReference type="EC" id="3.6.5.5" evidence="3"/>
<evidence type="ECO:0000256" key="9">
    <source>
        <dbReference type="ARBA" id="ARBA00022946"/>
    </source>
</evidence>
<dbReference type="STRING" id="53326.A0A016SG61"/>
<accession>A0A016SG61</accession>
<keyword evidence="15" id="KW-0472">Membrane</keyword>
<dbReference type="InterPro" id="IPR045063">
    <property type="entry name" value="Dynamin_N"/>
</dbReference>
<keyword evidence="23" id="KW-1185">Reference proteome</keyword>
<sequence length="1098" mass="124417">MQLRTLRLGGTRGIASLSNSRRPLRDRRGLLHRPLVLNIHAERQFIGAFTGIARHLLKLRYFVATGVIGGSVAASNWYEEWKASLPDFSLPEWSKVGAESLWHELSEQLSHIKEGFGGADSESKLATWMTRFENFKRDRIAASSENNKESGPDDKNAKAASLLSFMAAFGVKKDEEEPTKESAEERIQKLQEEMLRTQSQYQRELERLEKENKVLKQRLLLSDQGAVRRLKRLKRSLIDMYSEVLDLLSEYDSSYDTADNLPRVVVVGDQSAGKTSVLEMVAQARIFPRGSGEMMTRAPVKVTLSEGPYHVAQFKDSTREFDLSKEEDLRQLRSEIEIRMRNSVKDGHSVSNDVIALTVKGPNLARMVLVDLPGVISTVTADMARDTKDAIIRMSRTHMENPNAIILCIQDGSVDAERSNVTDLVSSIDPSGRRTILVLTKVDMAEKNLTNPDRIKKILEGKLFPMKALGYFGVVTGRGNSADSIEEIRKYEENFFSNSQLLKDGVLKPSQMTTRNMSLAVSDCFWRMVRDSIESQADAFRATRFNLETEWKNTFPRIRQLDRDELFDKARGEILDEIVNLSLVTAEEWEKLLQTKLWDTISSHVFDQILMPAWVVDNAGSFNTLVDIRLKHWADKELPQRSINSGWETLREVFSRQVNHDASSRNDHDPIFDPLKEAVVQEAMASHQWDSKALDYLRVIQLNAMDDRAVPDRKSWDSACHFMGQTASNRLAAVQKQLSDARGPGWVSRWVFWQTPSADNHFASAVQDELATMLAGDPEHKQALTDEDILVVRRNLETKGVIEVPSETIRRQWNLMYKKHFLEKTIQNSRDCPALYQHYRQGFNEGDIDCQTVVFFYRIQKMLKLTSNALRQQITNTEQRRLEKEVKDVLDDWSQESEKKQQYLTGRRVDLAEELSANYLRGIAVAIPGSQLYGEVPWRLTFNKGGCIDFGQTLLEAVDRASSGSKKILASGIHRPSAEPRRSSYALSYVPRRGLVDAQFRPSNAPPPYAPPRGDFYAAPPDYYAPSRDGHNGLQPPTHAFPDRPQSDSVFMCEAPPPYPGIGPNREPMPTEQLHRAGTSSPPPYSSASASEGLRRRN</sequence>
<dbReference type="GO" id="GO:0000266">
    <property type="term" value="P:mitochondrial fission"/>
    <property type="evidence" value="ECO:0007669"/>
    <property type="project" value="TreeGrafter"/>
</dbReference>
<reference evidence="23" key="1">
    <citation type="journal article" date="2015" name="Nat. Genet.">
        <title>The genome and transcriptome of the zoonotic hookworm Ancylostoma ceylanicum identify infection-specific gene families.</title>
        <authorList>
            <person name="Schwarz E.M."/>
            <person name="Hu Y."/>
            <person name="Antoshechkin I."/>
            <person name="Miller M.M."/>
            <person name="Sternberg P.W."/>
            <person name="Aroian R.V."/>
        </authorList>
    </citation>
    <scope>NUCLEOTIDE SEQUENCE</scope>
    <source>
        <strain evidence="23">HY135</strain>
    </source>
</reference>
<dbReference type="GO" id="GO:0006897">
    <property type="term" value="P:endocytosis"/>
    <property type="evidence" value="ECO:0007669"/>
    <property type="project" value="TreeGrafter"/>
</dbReference>
<dbReference type="CDD" id="cd08771">
    <property type="entry name" value="DLP_1"/>
    <property type="match status" value="1"/>
</dbReference>
<evidence type="ECO:0000313" key="23">
    <source>
        <dbReference type="Proteomes" id="UP000024635"/>
    </source>
</evidence>
<comment type="catalytic activity">
    <reaction evidence="18">
        <text>GTP + H2O = GDP + phosphate + H(+)</text>
        <dbReference type="Rhea" id="RHEA:19669"/>
        <dbReference type="ChEBI" id="CHEBI:15377"/>
        <dbReference type="ChEBI" id="CHEBI:15378"/>
        <dbReference type="ChEBI" id="CHEBI:37565"/>
        <dbReference type="ChEBI" id="CHEBI:43474"/>
        <dbReference type="ChEBI" id="CHEBI:58189"/>
        <dbReference type="EC" id="3.6.5.5"/>
    </reaction>
</comment>
<keyword evidence="11 19" id="KW-0175">Coiled coil</keyword>
<evidence type="ECO:0000256" key="17">
    <source>
        <dbReference type="ARBA" id="ARBA00044791"/>
    </source>
</evidence>
<dbReference type="OrthoDB" id="415706at2759"/>
<evidence type="ECO:0000256" key="10">
    <source>
        <dbReference type="ARBA" id="ARBA00022989"/>
    </source>
</evidence>
<comment type="subcellular location">
    <subcellularLocation>
        <location evidence="1">Mitochondrion inner membrane</location>
        <topology evidence="1">Single-pass membrane protein</topology>
    </subcellularLocation>
    <subcellularLocation>
        <location evidence="2">Mitochondrion intermembrane space</location>
    </subcellularLocation>
</comment>
<dbReference type="SMART" id="SM00053">
    <property type="entry name" value="DYNc"/>
    <property type="match status" value="1"/>
</dbReference>
<evidence type="ECO:0000256" key="20">
    <source>
        <dbReference type="SAM" id="MobiDB-lite"/>
    </source>
</evidence>
<keyword evidence="5" id="KW-0053">Apoptosis</keyword>
<keyword evidence="12" id="KW-0446">Lipid-binding</keyword>
<dbReference type="Pfam" id="PF19434">
    <property type="entry name" value="OPA1_C"/>
    <property type="match status" value="1"/>
</dbReference>
<dbReference type="Gene3D" id="3.40.50.300">
    <property type="entry name" value="P-loop containing nucleotide triphosphate hydrolases"/>
    <property type="match status" value="1"/>
</dbReference>
<dbReference type="GO" id="GO:0048312">
    <property type="term" value="P:intracellular distribution of mitochondria"/>
    <property type="evidence" value="ECO:0007669"/>
    <property type="project" value="TreeGrafter"/>
</dbReference>
<evidence type="ECO:0000256" key="16">
    <source>
        <dbReference type="ARBA" id="ARBA00023157"/>
    </source>
</evidence>
<dbReference type="GO" id="GO:0008289">
    <property type="term" value="F:lipid binding"/>
    <property type="evidence" value="ECO:0007669"/>
    <property type="project" value="UniProtKB-KW"/>
</dbReference>
<evidence type="ECO:0000256" key="13">
    <source>
        <dbReference type="ARBA" id="ARBA00023128"/>
    </source>
</evidence>
<dbReference type="PROSITE" id="PS51718">
    <property type="entry name" value="G_DYNAMIN_2"/>
    <property type="match status" value="1"/>
</dbReference>
<feature type="coiled-coil region" evidence="19">
    <location>
        <begin position="173"/>
        <end position="218"/>
    </location>
</feature>
<dbReference type="GO" id="GO:0005743">
    <property type="term" value="C:mitochondrial inner membrane"/>
    <property type="evidence" value="ECO:0007669"/>
    <property type="project" value="UniProtKB-SubCell"/>
</dbReference>
<evidence type="ECO:0000256" key="14">
    <source>
        <dbReference type="ARBA" id="ARBA00023134"/>
    </source>
</evidence>
<dbReference type="PANTHER" id="PTHR11566:SF67">
    <property type="entry name" value="DYNAMIN-LIKE 120 KDA PROTEIN, MITOCHONDRIAL"/>
    <property type="match status" value="1"/>
</dbReference>
<evidence type="ECO:0000256" key="3">
    <source>
        <dbReference type="ARBA" id="ARBA00011980"/>
    </source>
</evidence>
<evidence type="ECO:0000256" key="2">
    <source>
        <dbReference type="ARBA" id="ARBA00004569"/>
    </source>
</evidence>
<dbReference type="PRINTS" id="PR00195">
    <property type="entry name" value="DYNAMIN"/>
</dbReference>
<evidence type="ECO:0000256" key="11">
    <source>
        <dbReference type="ARBA" id="ARBA00023054"/>
    </source>
</evidence>
<name>A0A016SG61_9BILA</name>
<dbReference type="InterPro" id="IPR027417">
    <property type="entry name" value="P-loop_NTPase"/>
</dbReference>
<keyword evidence="7" id="KW-0999">Mitochondrion inner membrane</keyword>
<gene>
    <name evidence="22" type="primary">Acey_s0228.g2851</name>
    <name evidence="22" type="synonym">Acey-eat-3</name>
    <name evidence="22" type="ORF">Y032_0228g2851</name>
</gene>
<keyword evidence="9" id="KW-0809">Transit peptide</keyword>
<keyword evidence="6" id="KW-0547">Nucleotide-binding</keyword>
<dbReference type="GO" id="GO:0006915">
    <property type="term" value="P:apoptotic process"/>
    <property type="evidence" value="ECO:0007669"/>
    <property type="project" value="UniProtKB-KW"/>
</dbReference>
<dbReference type="InterPro" id="IPR001401">
    <property type="entry name" value="Dynamin_GTPase"/>
</dbReference>
<organism evidence="22 23">
    <name type="scientific">Ancylostoma ceylanicum</name>
    <dbReference type="NCBI Taxonomy" id="53326"/>
    <lineage>
        <taxon>Eukaryota</taxon>
        <taxon>Metazoa</taxon>
        <taxon>Ecdysozoa</taxon>
        <taxon>Nematoda</taxon>
        <taxon>Chromadorea</taxon>
        <taxon>Rhabditida</taxon>
        <taxon>Rhabditina</taxon>
        <taxon>Rhabditomorpha</taxon>
        <taxon>Strongyloidea</taxon>
        <taxon>Ancylostomatidae</taxon>
        <taxon>Ancylostomatinae</taxon>
        <taxon>Ancylostoma</taxon>
    </lineage>
</organism>
<dbReference type="GO" id="GO:0005874">
    <property type="term" value="C:microtubule"/>
    <property type="evidence" value="ECO:0007669"/>
    <property type="project" value="TreeGrafter"/>
</dbReference>
<evidence type="ECO:0000256" key="18">
    <source>
        <dbReference type="ARBA" id="ARBA00048040"/>
    </source>
</evidence>
<evidence type="ECO:0000256" key="8">
    <source>
        <dbReference type="ARBA" id="ARBA00022801"/>
    </source>
</evidence>
<evidence type="ECO:0000256" key="1">
    <source>
        <dbReference type="ARBA" id="ARBA00004434"/>
    </source>
</evidence>
<comment type="caution">
    <text evidence="22">The sequence shown here is derived from an EMBL/GenBank/DDBJ whole genome shotgun (WGS) entry which is preliminary data.</text>
</comment>
<dbReference type="Pfam" id="PF00350">
    <property type="entry name" value="Dynamin_N"/>
    <property type="match status" value="1"/>
</dbReference>
<keyword evidence="13" id="KW-0496">Mitochondrion</keyword>
<evidence type="ECO:0000256" key="12">
    <source>
        <dbReference type="ARBA" id="ARBA00023121"/>
    </source>
</evidence>
<keyword evidence="8" id="KW-0378">Hydrolase</keyword>
<keyword evidence="14" id="KW-0342">GTP-binding</keyword>
<dbReference type="AlphaFoldDB" id="A0A016SG61"/>
<keyword evidence="16" id="KW-1015">Disulfide bond</keyword>
<keyword evidence="10" id="KW-1133">Transmembrane helix</keyword>
<protein>
    <recommendedName>
        <fullName evidence="17">Dynamin-like GTPase OPA1, mitochondrial</fullName>
        <ecNumber evidence="3">3.6.5.5</ecNumber>
    </recommendedName>
</protein>
<evidence type="ECO:0000313" key="22">
    <source>
        <dbReference type="EMBL" id="EYB89698.1"/>
    </source>
</evidence>
<dbReference type="PANTHER" id="PTHR11566">
    <property type="entry name" value="DYNAMIN"/>
    <property type="match status" value="1"/>
</dbReference>
<keyword evidence="4" id="KW-0812">Transmembrane</keyword>
<dbReference type="GO" id="GO:0003924">
    <property type="term" value="F:GTPase activity"/>
    <property type="evidence" value="ECO:0007669"/>
    <property type="project" value="InterPro"/>
</dbReference>
<dbReference type="GO" id="GO:0005758">
    <property type="term" value="C:mitochondrial intermembrane space"/>
    <property type="evidence" value="ECO:0007669"/>
    <property type="project" value="UniProtKB-SubCell"/>
</dbReference>
<dbReference type="GO" id="GO:0008017">
    <property type="term" value="F:microtubule binding"/>
    <property type="evidence" value="ECO:0007669"/>
    <property type="project" value="TreeGrafter"/>
</dbReference>
<dbReference type="GO" id="GO:0016559">
    <property type="term" value="P:peroxisome fission"/>
    <property type="evidence" value="ECO:0007669"/>
    <property type="project" value="TreeGrafter"/>
</dbReference>